<gene>
    <name evidence="2" type="ORF">LCGC14_2433840</name>
</gene>
<dbReference type="InterPro" id="IPR044038">
    <property type="entry name" value="dATP/dGTP_diPOhydrolase_N"/>
</dbReference>
<organism evidence="2">
    <name type="scientific">marine sediment metagenome</name>
    <dbReference type="NCBI Taxonomy" id="412755"/>
    <lineage>
        <taxon>unclassified sequences</taxon>
        <taxon>metagenomes</taxon>
        <taxon>ecological metagenomes</taxon>
    </lineage>
</organism>
<proteinExistence type="predicted"/>
<evidence type="ECO:0000259" key="1">
    <source>
        <dbReference type="Pfam" id="PF18909"/>
    </source>
</evidence>
<name>A0A0F9DY14_9ZZZZ</name>
<dbReference type="Pfam" id="PF18909">
    <property type="entry name" value="dGTP_diPhyd_N"/>
    <property type="match status" value="1"/>
</dbReference>
<comment type="caution">
    <text evidence="2">The sequence shown here is derived from an EMBL/GenBank/DDBJ whole genome shotgun (WGS) entry which is preliminary data.</text>
</comment>
<dbReference type="EMBL" id="LAZR01037290">
    <property type="protein sequence ID" value="KKL22601.1"/>
    <property type="molecule type" value="Genomic_DNA"/>
</dbReference>
<feature type="non-terminal residue" evidence="2">
    <location>
        <position position="1"/>
    </location>
</feature>
<reference evidence="2" key="1">
    <citation type="journal article" date="2015" name="Nature">
        <title>Complex archaea that bridge the gap between prokaryotes and eukaryotes.</title>
        <authorList>
            <person name="Spang A."/>
            <person name="Saw J.H."/>
            <person name="Jorgensen S.L."/>
            <person name="Zaremba-Niedzwiedzka K."/>
            <person name="Martijn J."/>
            <person name="Lind A.E."/>
            <person name="van Eijk R."/>
            <person name="Schleper C."/>
            <person name="Guy L."/>
            <person name="Ettema T.J."/>
        </authorList>
    </citation>
    <scope>NUCLEOTIDE SEQUENCE</scope>
</reference>
<evidence type="ECO:0000313" key="2">
    <source>
        <dbReference type="EMBL" id="KKL22601.1"/>
    </source>
</evidence>
<sequence length="93" mass="10602">AIEEVVQVLDFGAKKYSPNGWRNIKEEDLPKLLGAALRHIFAYMRGEEVDKQTGVTHIAHATCDLLFLQELKYIIKERENGSKENKEDLTTSV</sequence>
<accession>A0A0F9DY14</accession>
<dbReference type="AlphaFoldDB" id="A0A0F9DY14"/>
<protein>
    <recommendedName>
        <fullName evidence="1">dATP/dGTP diphosphohydrolase N-terminal domain-containing protein</fullName>
    </recommendedName>
</protein>
<feature type="domain" description="dATP/dGTP diphosphohydrolase N-terminal" evidence="1">
    <location>
        <begin position="1"/>
        <end position="72"/>
    </location>
</feature>